<proteinExistence type="predicted"/>
<keyword evidence="2" id="KW-0472">Membrane</keyword>
<evidence type="ECO:0000313" key="3">
    <source>
        <dbReference type="EMBL" id="EEF42073.1"/>
    </source>
</evidence>
<dbReference type="Proteomes" id="UP000008311">
    <property type="component" value="Unassembled WGS sequence"/>
</dbReference>
<keyword evidence="2" id="KW-1133">Transmembrane helix</keyword>
<sequence>MEKQQNEHDEKVVGSSQTHCFKTKPGSVFPKKRRSVMRMIMDRAVSSVSSKPQEDSTMKEVAVVLVLAAAAVYFLNINY</sequence>
<accession>B9S2R8</accession>
<evidence type="ECO:0000313" key="4">
    <source>
        <dbReference type="Proteomes" id="UP000008311"/>
    </source>
</evidence>
<name>B9S2R8_RICCO</name>
<dbReference type="InParanoid" id="B9S2R8"/>
<protein>
    <submittedName>
        <fullName evidence="3">Uncharacterized protein</fullName>
    </submittedName>
</protein>
<evidence type="ECO:0000256" key="2">
    <source>
        <dbReference type="SAM" id="Phobius"/>
    </source>
</evidence>
<organism evidence="3 4">
    <name type="scientific">Ricinus communis</name>
    <name type="common">Castor bean</name>
    <dbReference type="NCBI Taxonomy" id="3988"/>
    <lineage>
        <taxon>Eukaryota</taxon>
        <taxon>Viridiplantae</taxon>
        <taxon>Streptophyta</taxon>
        <taxon>Embryophyta</taxon>
        <taxon>Tracheophyta</taxon>
        <taxon>Spermatophyta</taxon>
        <taxon>Magnoliopsida</taxon>
        <taxon>eudicotyledons</taxon>
        <taxon>Gunneridae</taxon>
        <taxon>Pentapetalae</taxon>
        <taxon>rosids</taxon>
        <taxon>fabids</taxon>
        <taxon>Malpighiales</taxon>
        <taxon>Euphorbiaceae</taxon>
        <taxon>Acalyphoideae</taxon>
        <taxon>Acalypheae</taxon>
        <taxon>Ricinus</taxon>
    </lineage>
</organism>
<keyword evidence="2" id="KW-0812">Transmembrane</keyword>
<reference evidence="4" key="1">
    <citation type="journal article" date="2010" name="Nat. Biotechnol.">
        <title>Draft genome sequence of the oilseed species Ricinus communis.</title>
        <authorList>
            <person name="Chan A.P."/>
            <person name="Crabtree J."/>
            <person name="Zhao Q."/>
            <person name="Lorenzi H."/>
            <person name="Orvis J."/>
            <person name="Puiu D."/>
            <person name="Melake-Berhan A."/>
            <person name="Jones K.M."/>
            <person name="Redman J."/>
            <person name="Chen G."/>
            <person name="Cahoon E.B."/>
            <person name="Gedil M."/>
            <person name="Stanke M."/>
            <person name="Haas B.J."/>
            <person name="Wortman J.R."/>
            <person name="Fraser-Liggett C.M."/>
            <person name="Ravel J."/>
            <person name="Rabinowicz P.D."/>
        </authorList>
    </citation>
    <scope>NUCLEOTIDE SEQUENCE [LARGE SCALE GENOMIC DNA]</scope>
    <source>
        <strain evidence="4">cv. Hale</strain>
    </source>
</reference>
<feature type="compositionally biased region" description="Basic and acidic residues" evidence="1">
    <location>
        <begin position="1"/>
        <end position="12"/>
    </location>
</feature>
<keyword evidence="4" id="KW-1185">Reference proteome</keyword>
<dbReference type="AlphaFoldDB" id="B9S2R8"/>
<gene>
    <name evidence="3" type="ORF">RCOM_0561310</name>
</gene>
<feature type="transmembrane region" description="Helical" evidence="2">
    <location>
        <begin position="61"/>
        <end position="77"/>
    </location>
</feature>
<feature type="region of interest" description="Disordered" evidence="1">
    <location>
        <begin position="1"/>
        <end position="28"/>
    </location>
</feature>
<dbReference type="EMBL" id="EQ973853">
    <property type="protein sequence ID" value="EEF42073.1"/>
    <property type="molecule type" value="Genomic_DNA"/>
</dbReference>
<evidence type="ECO:0000256" key="1">
    <source>
        <dbReference type="SAM" id="MobiDB-lite"/>
    </source>
</evidence>